<proteinExistence type="predicted"/>
<evidence type="ECO:0000313" key="1">
    <source>
        <dbReference type="EMBL" id="OYR18355.1"/>
    </source>
</evidence>
<dbReference type="Proteomes" id="UP000216345">
    <property type="component" value="Unassembled WGS sequence"/>
</dbReference>
<evidence type="ECO:0000313" key="2">
    <source>
        <dbReference type="Proteomes" id="UP000216345"/>
    </source>
</evidence>
<keyword evidence="2" id="KW-1185">Reference proteome</keyword>
<sequence>MMRFKDHHRDFRTSGSQASISDLDHAIYDFGGNLSAN</sequence>
<organism evidence="1 2">
    <name type="scientific">Brucella rhizosphaerae</name>
    <dbReference type="NCBI Taxonomy" id="571254"/>
    <lineage>
        <taxon>Bacteria</taxon>
        <taxon>Pseudomonadati</taxon>
        <taxon>Pseudomonadota</taxon>
        <taxon>Alphaproteobacteria</taxon>
        <taxon>Hyphomicrobiales</taxon>
        <taxon>Brucellaceae</taxon>
        <taxon>Brucella/Ochrobactrum group</taxon>
        <taxon>Brucella</taxon>
    </lineage>
</organism>
<protein>
    <submittedName>
        <fullName evidence="1">Uncharacterized protein</fullName>
    </submittedName>
</protein>
<accession>A0A256FU00</accession>
<name>A0A256FU00_9HYPH</name>
<dbReference type="EMBL" id="NNRK01000013">
    <property type="protein sequence ID" value="OYR18355.1"/>
    <property type="molecule type" value="Genomic_DNA"/>
</dbReference>
<gene>
    <name evidence="1" type="ORF">CEV32_3358</name>
</gene>
<comment type="caution">
    <text evidence="1">The sequence shown here is derived from an EMBL/GenBank/DDBJ whole genome shotgun (WGS) entry which is preliminary data.</text>
</comment>
<dbReference type="AlphaFoldDB" id="A0A256FU00"/>
<reference evidence="1 2" key="1">
    <citation type="submission" date="2017-07" db="EMBL/GenBank/DDBJ databases">
        <title>Phylogenetic study on the rhizospheric bacterium Ochrobactrum sp. A44.</title>
        <authorList>
            <person name="Krzyzanowska D.M."/>
            <person name="Ossowicki A."/>
            <person name="Rajewska M."/>
            <person name="Maciag T."/>
            <person name="Kaczynski Z."/>
            <person name="Czerwicka M."/>
            <person name="Jafra S."/>
        </authorList>
    </citation>
    <scope>NUCLEOTIDE SEQUENCE [LARGE SCALE GENOMIC DNA]</scope>
    <source>
        <strain evidence="1 2">PR17</strain>
    </source>
</reference>